<name>A0A2A5QTU0_9EURY</name>
<dbReference type="InterPro" id="IPR012338">
    <property type="entry name" value="Beta-lactam/transpept-like"/>
</dbReference>
<dbReference type="SUPFAM" id="SSF56601">
    <property type="entry name" value="beta-lactamase/transpeptidase-like"/>
    <property type="match status" value="1"/>
</dbReference>
<dbReference type="Proteomes" id="UP000219689">
    <property type="component" value="Unassembled WGS sequence"/>
</dbReference>
<dbReference type="InterPro" id="IPR006311">
    <property type="entry name" value="TAT_signal"/>
</dbReference>
<dbReference type="EMBL" id="NXNI01000001">
    <property type="protein sequence ID" value="PCR90225.1"/>
    <property type="molecule type" value="Genomic_DNA"/>
</dbReference>
<proteinExistence type="predicted"/>
<dbReference type="Gene3D" id="3.40.710.10">
    <property type="entry name" value="DD-peptidase/beta-lactamase superfamily"/>
    <property type="match status" value="1"/>
</dbReference>
<comment type="caution">
    <text evidence="2">The sequence shown here is derived from an EMBL/GenBank/DDBJ whole genome shotgun (WGS) entry which is preliminary data.</text>
</comment>
<accession>A0A2A5QTU0</accession>
<reference evidence="2 3" key="1">
    <citation type="submission" date="2017-09" db="EMBL/GenBank/DDBJ databases">
        <title>Genome sequences of Natrinema ejinorence JCM 13890T.</title>
        <authorList>
            <person name="Roh S.W."/>
            <person name="Kim Y.B."/>
            <person name="Kim J.Y."/>
        </authorList>
    </citation>
    <scope>NUCLEOTIDE SEQUENCE [LARGE SCALE GENOMIC DNA]</scope>
    <source>
        <strain evidence="2 3">JCM 13890</strain>
    </source>
</reference>
<dbReference type="AlphaFoldDB" id="A0A2A5QTU0"/>
<dbReference type="RefSeq" id="WP_097379170.1">
    <property type="nucleotide sequence ID" value="NZ_NXNI01000001.1"/>
</dbReference>
<dbReference type="PANTHER" id="PTHR46825:SF9">
    <property type="entry name" value="BETA-LACTAMASE-RELATED DOMAIN-CONTAINING PROTEIN"/>
    <property type="match status" value="1"/>
</dbReference>
<gene>
    <name evidence="2" type="ORF">CP557_06525</name>
</gene>
<keyword evidence="2" id="KW-0378">Hydrolase</keyword>
<feature type="domain" description="Beta-lactamase-related" evidence="1">
    <location>
        <begin position="78"/>
        <end position="402"/>
    </location>
</feature>
<protein>
    <submittedName>
        <fullName evidence="2">Serine hydrolase</fullName>
    </submittedName>
</protein>
<dbReference type="InterPro" id="IPR001466">
    <property type="entry name" value="Beta-lactam-related"/>
</dbReference>
<sequence>MTRERTHWRKRGKDRLTRRRFLGGLGGIGLASFTDPAGRASATIGSAADSPPGDDGQFAAPDELEAFVDDVLTRRIGNVTPGASVAIVEGDTPLLTKGYGDADVDTGVPVTADETPFRVGSVGKLVTYTAVMQGVERGVVALDEDVNTYLEGSEVTVPETYDVPVTLRHLGTHTAGFESVLDPEIVTDRDELAPLGRLLADHQPSRVRPPGETVAYSNYGAALAGHIVAEVHDTTFEEYVQSELFEPLEMTHSTFAQPVPDGHPGDLAAGHTRDGETFTTTDEVFINMRPAGAMSATANDMAAFMSAHLGTGAVGDTRILKADTARTMHDRHHVRHPAVTNWRYGFYEYGDPEGDLLGHSGATIDFTSQLVLAPGHDVGIFVTYNSNSSKPPAAVVDEIIAEYDLQPSPTAPPRTPGDQERAKRVAGEYSVTHLPQSGPLQVVELLERVSVEPAGNGRLLTTTLDGDARQWVETKPYVYREDGGHDVLAFEVADGDVETMYLSSDPTGSYEPVPFHERQLVTGSVLGTALTGFGLSLVGWSAVGGWRRWADRTTDGETDTEETG</sequence>
<dbReference type="Pfam" id="PF00144">
    <property type="entry name" value="Beta-lactamase"/>
    <property type="match status" value="1"/>
</dbReference>
<dbReference type="GO" id="GO:0016787">
    <property type="term" value="F:hydrolase activity"/>
    <property type="evidence" value="ECO:0007669"/>
    <property type="project" value="UniProtKB-KW"/>
</dbReference>
<keyword evidence="3" id="KW-1185">Reference proteome</keyword>
<dbReference type="PROSITE" id="PS51318">
    <property type="entry name" value="TAT"/>
    <property type="match status" value="1"/>
</dbReference>
<organism evidence="2 3">
    <name type="scientific">Natrinema ejinorense</name>
    <dbReference type="NCBI Taxonomy" id="373386"/>
    <lineage>
        <taxon>Archaea</taxon>
        <taxon>Methanobacteriati</taxon>
        <taxon>Methanobacteriota</taxon>
        <taxon>Stenosarchaea group</taxon>
        <taxon>Halobacteria</taxon>
        <taxon>Halobacteriales</taxon>
        <taxon>Natrialbaceae</taxon>
        <taxon>Natrinema</taxon>
    </lineage>
</organism>
<dbReference type="InterPro" id="IPR050491">
    <property type="entry name" value="AmpC-like"/>
</dbReference>
<dbReference type="PANTHER" id="PTHR46825">
    <property type="entry name" value="D-ALANYL-D-ALANINE-CARBOXYPEPTIDASE/ENDOPEPTIDASE AMPH"/>
    <property type="match status" value="1"/>
</dbReference>
<evidence type="ECO:0000259" key="1">
    <source>
        <dbReference type="Pfam" id="PF00144"/>
    </source>
</evidence>
<evidence type="ECO:0000313" key="3">
    <source>
        <dbReference type="Proteomes" id="UP000219689"/>
    </source>
</evidence>
<dbReference type="OrthoDB" id="111095at2157"/>
<evidence type="ECO:0000313" key="2">
    <source>
        <dbReference type="EMBL" id="PCR90225.1"/>
    </source>
</evidence>